<evidence type="ECO:0000256" key="4">
    <source>
        <dbReference type="ARBA" id="ARBA00022692"/>
    </source>
</evidence>
<dbReference type="InterPro" id="IPR039426">
    <property type="entry name" value="TonB-dep_rcpt-like"/>
</dbReference>
<feature type="domain" description="TonB-dependent receptor-like beta-barrel" evidence="12">
    <location>
        <begin position="245"/>
        <end position="648"/>
    </location>
</feature>
<dbReference type="Gene3D" id="2.40.170.20">
    <property type="entry name" value="TonB-dependent receptor, beta-barrel domain"/>
    <property type="match status" value="1"/>
</dbReference>
<comment type="similarity">
    <text evidence="10 11">Belongs to the TonB-dependent receptor family.</text>
</comment>
<dbReference type="CDD" id="cd01347">
    <property type="entry name" value="ligand_gated_channel"/>
    <property type="match status" value="1"/>
</dbReference>
<dbReference type="InterPro" id="IPR012910">
    <property type="entry name" value="Plug_dom"/>
</dbReference>
<dbReference type="RefSeq" id="WP_317490651.1">
    <property type="nucleotide sequence ID" value="NZ_CP136051.1"/>
</dbReference>
<dbReference type="PANTHER" id="PTHR30069:SF29">
    <property type="entry name" value="HEMOGLOBIN AND HEMOGLOBIN-HAPTOGLOBIN-BINDING PROTEIN 1-RELATED"/>
    <property type="match status" value="1"/>
</dbReference>
<proteinExistence type="inferred from homology"/>
<keyword evidence="7 10" id="KW-0472">Membrane</keyword>
<keyword evidence="9 10" id="KW-0998">Cell outer membrane</keyword>
<evidence type="ECO:0000259" key="12">
    <source>
        <dbReference type="Pfam" id="PF00593"/>
    </source>
</evidence>
<dbReference type="InterPro" id="IPR036942">
    <property type="entry name" value="Beta-barrel_TonB_sf"/>
</dbReference>
<evidence type="ECO:0000256" key="10">
    <source>
        <dbReference type="PROSITE-ProRule" id="PRU01360"/>
    </source>
</evidence>
<evidence type="ECO:0000256" key="2">
    <source>
        <dbReference type="ARBA" id="ARBA00022448"/>
    </source>
</evidence>
<keyword evidence="15" id="KW-1185">Reference proteome</keyword>
<dbReference type="PANTHER" id="PTHR30069">
    <property type="entry name" value="TONB-DEPENDENT OUTER MEMBRANE RECEPTOR"/>
    <property type="match status" value="1"/>
</dbReference>
<organism evidence="14 15">
    <name type="scientific">Imperialibacter roseus</name>
    <dbReference type="NCBI Taxonomy" id="1324217"/>
    <lineage>
        <taxon>Bacteria</taxon>
        <taxon>Pseudomonadati</taxon>
        <taxon>Bacteroidota</taxon>
        <taxon>Cytophagia</taxon>
        <taxon>Cytophagales</taxon>
        <taxon>Flammeovirgaceae</taxon>
        <taxon>Imperialibacter</taxon>
    </lineage>
</organism>
<sequence length="689" mass="76371">MEAISRLTTKAIGMRVVFLFTCLLVLHSGLVAQDSLKSYVMDDIVITGQFESQSASRSVYQVRTIAMERIQSQGANRLQDVLQTELNVRFSQDMALGESSMTLQGLGGQNIKVLIDGMPLITREGTSNSGALNQVDVNNIEKIEIVEGPMSVVYGADALAGVINIITKKPENDKLSLDARVQEESAGSEYGFDKGVHNQSMGAGYTLGKVYTQARLSHNQFYGWQGNAEGRDKQWHPKNQWLTSGLVGFRNDKSNIFYKLDYLDESIQNPGAFYGGEALDQEYMTERFNHQLQGQTRLFDKLSYNGAVSLINFSRRTLTTTVDQETGDVRLALGAGLQDVSSYDGVSLRGTFQYQLSPQWSFQPGYDINLEQGEGGRISADAPWLNDYAFFFSTEYTPTDRISIRPGFRVIKNSVYQAPPAVPSINTKFQLTDNLVLRAAYARGFRAPSLRELYFNFYDASHSIEGNPDLEAELSNSVNGGLSWKVMSTTKSRVDMTLNSFFNAVDNMISYGQKPSNSLITTYINVDKFKTKGLMWNTTYTNKALEVKAGVSYTGRYNQLIGDDSELPEFTWAPEANLVANYQMASAGLTLNVFYKYTGSLPNYEVSTDDTGSEAIRLAKIDGYHMMDFTTSKELFSYLSATLGVRNLLNVTNVNNTSTDTGGAHSTGGARPIGYGRSYFLGLSFNLNK</sequence>
<keyword evidence="6 11" id="KW-0798">TonB box</keyword>
<reference evidence="14 15" key="1">
    <citation type="journal article" date="2023" name="Microbiol. Resour. Announc.">
        <title>Complete Genome Sequence of Imperialibacter roseus strain P4T.</title>
        <authorList>
            <person name="Tizabi D.R."/>
            <person name="Bachvaroff T."/>
            <person name="Hill R.T."/>
        </authorList>
    </citation>
    <scope>NUCLEOTIDE SEQUENCE [LARGE SCALE GENOMIC DNA]</scope>
    <source>
        <strain evidence="14 15">P4T</strain>
    </source>
</reference>
<evidence type="ECO:0000256" key="1">
    <source>
        <dbReference type="ARBA" id="ARBA00004571"/>
    </source>
</evidence>
<comment type="subcellular location">
    <subcellularLocation>
        <location evidence="1 10">Cell outer membrane</location>
        <topology evidence="1 10">Multi-pass membrane protein</topology>
    </subcellularLocation>
</comment>
<name>A0ABZ0IUB8_9BACT</name>
<dbReference type="SUPFAM" id="SSF56935">
    <property type="entry name" value="Porins"/>
    <property type="match status" value="1"/>
</dbReference>
<evidence type="ECO:0000256" key="8">
    <source>
        <dbReference type="ARBA" id="ARBA00023170"/>
    </source>
</evidence>
<dbReference type="Pfam" id="PF00593">
    <property type="entry name" value="TonB_dep_Rec_b-barrel"/>
    <property type="match status" value="1"/>
</dbReference>
<evidence type="ECO:0000256" key="7">
    <source>
        <dbReference type="ARBA" id="ARBA00023136"/>
    </source>
</evidence>
<evidence type="ECO:0000256" key="11">
    <source>
        <dbReference type="RuleBase" id="RU003357"/>
    </source>
</evidence>
<dbReference type="Proteomes" id="UP001302349">
    <property type="component" value="Chromosome"/>
</dbReference>
<dbReference type="PROSITE" id="PS52016">
    <property type="entry name" value="TONB_DEPENDENT_REC_3"/>
    <property type="match status" value="1"/>
</dbReference>
<dbReference type="InterPro" id="IPR037066">
    <property type="entry name" value="Plug_dom_sf"/>
</dbReference>
<evidence type="ECO:0000256" key="9">
    <source>
        <dbReference type="ARBA" id="ARBA00023237"/>
    </source>
</evidence>
<feature type="domain" description="TonB-dependent receptor plug" evidence="13">
    <location>
        <begin position="59"/>
        <end position="162"/>
    </location>
</feature>
<gene>
    <name evidence="14" type="ORF">RT717_05080</name>
</gene>
<evidence type="ECO:0000256" key="6">
    <source>
        <dbReference type="ARBA" id="ARBA00023077"/>
    </source>
</evidence>
<evidence type="ECO:0000313" key="14">
    <source>
        <dbReference type="EMBL" id="WOK08003.1"/>
    </source>
</evidence>
<dbReference type="Pfam" id="PF07715">
    <property type="entry name" value="Plug"/>
    <property type="match status" value="1"/>
</dbReference>
<protein>
    <submittedName>
        <fullName evidence="14">TonB-dependent receptor</fullName>
    </submittedName>
</protein>
<dbReference type="EMBL" id="CP136051">
    <property type="protein sequence ID" value="WOK08003.1"/>
    <property type="molecule type" value="Genomic_DNA"/>
</dbReference>
<keyword evidence="8 14" id="KW-0675">Receptor</keyword>
<keyword evidence="3 10" id="KW-1134">Transmembrane beta strand</keyword>
<keyword evidence="5" id="KW-0732">Signal</keyword>
<dbReference type="InterPro" id="IPR000531">
    <property type="entry name" value="Beta-barrel_TonB"/>
</dbReference>
<dbReference type="Gene3D" id="2.170.130.10">
    <property type="entry name" value="TonB-dependent receptor, plug domain"/>
    <property type="match status" value="1"/>
</dbReference>
<evidence type="ECO:0000256" key="3">
    <source>
        <dbReference type="ARBA" id="ARBA00022452"/>
    </source>
</evidence>
<evidence type="ECO:0000313" key="15">
    <source>
        <dbReference type="Proteomes" id="UP001302349"/>
    </source>
</evidence>
<evidence type="ECO:0000259" key="13">
    <source>
        <dbReference type="Pfam" id="PF07715"/>
    </source>
</evidence>
<keyword evidence="4 10" id="KW-0812">Transmembrane</keyword>
<evidence type="ECO:0000256" key="5">
    <source>
        <dbReference type="ARBA" id="ARBA00022729"/>
    </source>
</evidence>
<keyword evidence="2 10" id="KW-0813">Transport</keyword>
<accession>A0ABZ0IUB8</accession>